<evidence type="ECO:0000313" key="4">
    <source>
        <dbReference type="EMBL" id="TPX52758.1"/>
    </source>
</evidence>
<feature type="region of interest" description="Disordered" evidence="2">
    <location>
        <begin position="1"/>
        <end position="36"/>
    </location>
</feature>
<feature type="compositionally biased region" description="Polar residues" evidence="2">
    <location>
        <begin position="164"/>
        <end position="178"/>
    </location>
</feature>
<evidence type="ECO:0008006" key="7">
    <source>
        <dbReference type="Google" id="ProtNLM"/>
    </source>
</evidence>
<feature type="compositionally biased region" description="Polar residues" evidence="2">
    <location>
        <begin position="1"/>
        <end position="10"/>
    </location>
</feature>
<dbReference type="VEuPathDB" id="FungiDB:SeMB42_g01184"/>
<dbReference type="OrthoDB" id="2526683at2759"/>
<dbReference type="Proteomes" id="UP000320475">
    <property type="component" value="Unassembled WGS sequence"/>
</dbReference>
<dbReference type="GO" id="GO:0005829">
    <property type="term" value="C:cytosol"/>
    <property type="evidence" value="ECO:0007669"/>
    <property type="project" value="TreeGrafter"/>
</dbReference>
<sequence>MALHTGSNGMERSPVLVGGSTHARSSTDIPVGSNQGLGREKVLSRFSVAQSSAQQSKPKPTVLSPNMPNNHQFLLLSPVQSTSAPEFAFTSLQREAREMPIEPMPQSTETLSLPTRTTPQLLPAPTIHHSSASALNNSSAPHLASRLHLGLNAAGGLMTYLSTLPPTQHRQNQSSVPSSIPRAVQAPPTDTQARAYTTSSSSFDVFRDSLIPRTAVEYGTPRHQHPNHSHTSYAHRLTSTDISHSSNEPYDDYDPQNVRPQFRSKIVCELKCRYCSSGVCRRGMKAILLADMNIELYSTDLPPFCVQLVNEDYQTRNCRCRIRDVACLGCGNVLGYHVTQPCPACMDACNNGHFWMFHTGEVESSDRMTTLPNGTQRPLFWVHLQDLDRENLDEPADAYDRMCR</sequence>
<dbReference type="Proteomes" id="UP000317494">
    <property type="component" value="Unassembled WGS sequence"/>
</dbReference>
<evidence type="ECO:0000313" key="3">
    <source>
        <dbReference type="EMBL" id="TPX50668.1"/>
    </source>
</evidence>
<accession>A0A507DIF2</accession>
<evidence type="ECO:0000256" key="1">
    <source>
        <dbReference type="ARBA" id="ARBA00006888"/>
    </source>
</evidence>
<feature type="region of interest" description="Disordered" evidence="2">
    <location>
        <begin position="47"/>
        <end position="66"/>
    </location>
</feature>
<dbReference type="EMBL" id="QEAM01000014">
    <property type="protein sequence ID" value="TPX50668.1"/>
    <property type="molecule type" value="Genomic_DNA"/>
</dbReference>
<dbReference type="PANTHER" id="PTHR31841">
    <property type="entry name" value="PROTEIN FAM72A-RELATED"/>
    <property type="match status" value="1"/>
</dbReference>
<evidence type="ECO:0000313" key="5">
    <source>
        <dbReference type="Proteomes" id="UP000317494"/>
    </source>
</evidence>
<gene>
    <name evidence="3" type="ORF">SeLEV6574_g00745</name>
    <name evidence="4" type="ORF">SeMB42_g01184</name>
</gene>
<name>A0A507DIF2_9FUNG</name>
<feature type="compositionally biased region" description="Polar residues" evidence="2">
    <location>
        <begin position="188"/>
        <end position="197"/>
    </location>
</feature>
<comment type="similarity">
    <text evidence="1">Belongs to the FAM72 family.</text>
</comment>
<dbReference type="PANTHER" id="PTHR31841:SF1">
    <property type="entry name" value="PROTEIN FAM72A-RELATED"/>
    <property type="match status" value="1"/>
</dbReference>
<comment type="caution">
    <text evidence="3">The sequence shown here is derived from an EMBL/GenBank/DDBJ whole genome shotgun (WGS) entry which is preliminary data.</text>
</comment>
<evidence type="ECO:0000256" key="2">
    <source>
        <dbReference type="SAM" id="MobiDB-lite"/>
    </source>
</evidence>
<evidence type="ECO:0000313" key="6">
    <source>
        <dbReference type="Proteomes" id="UP000320475"/>
    </source>
</evidence>
<dbReference type="Pfam" id="PF14976">
    <property type="entry name" value="YPEH2ZP"/>
    <property type="match status" value="1"/>
</dbReference>
<dbReference type="InterPro" id="IPR026768">
    <property type="entry name" value="YPEH2ZP"/>
</dbReference>
<organism evidence="3 6">
    <name type="scientific">Synchytrium endobioticum</name>
    <dbReference type="NCBI Taxonomy" id="286115"/>
    <lineage>
        <taxon>Eukaryota</taxon>
        <taxon>Fungi</taxon>
        <taxon>Fungi incertae sedis</taxon>
        <taxon>Chytridiomycota</taxon>
        <taxon>Chytridiomycota incertae sedis</taxon>
        <taxon>Chytridiomycetes</taxon>
        <taxon>Synchytriales</taxon>
        <taxon>Synchytriaceae</taxon>
        <taxon>Synchytrium</taxon>
    </lineage>
</organism>
<protein>
    <recommendedName>
        <fullName evidence="7">Protein FAM72</fullName>
    </recommendedName>
</protein>
<feature type="region of interest" description="Disordered" evidence="2">
    <location>
        <begin position="164"/>
        <end position="197"/>
    </location>
</feature>
<keyword evidence="5" id="KW-1185">Reference proteome</keyword>
<proteinExistence type="inferred from homology"/>
<dbReference type="EMBL" id="QEAN01000028">
    <property type="protein sequence ID" value="TPX52758.1"/>
    <property type="molecule type" value="Genomic_DNA"/>
</dbReference>
<dbReference type="AlphaFoldDB" id="A0A507DIF2"/>
<feature type="compositionally biased region" description="Polar residues" evidence="2">
    <location>
        <begin position="22"/>
        <end position="36"/>
    </location>
</feature>
<reference evidence="5 6" key="1">
    <citation type="journal article" date="2019" name="Sci. Rep.">
        <title>Comparative genomics of chytrid fungi reveal insights into the obligate biotrophic and pathogenic lifestyle of Synchytrium endobioticum.</title>
        <authorList>
            <person name="van de Vossenberg B.T.L.H."/>
            <person name="Warris S."/>
            <person name="Nguyen H.D.T."/>
            <person name="van Gent-Pelzer M.P.E."/>
            <person name="Joly D.L."/>
            <person name="van de Geest H.C."/>
            <person name="Bonants P.J.M."/>
            <person name="Smith D.S."/>
            <person name="Levesque C.A."/>
            <person name="van der Lee T.A.J."/>
        </authorList>
    </citation>
    <scope>NUCLEOTIDE SEQUENCE [LARGE SCALE GENOMIC DNA]</scope>
    <source>
        <strain evidence="3 6">LEV6574</strain>
        <strain evidence="4 5">MB42</strain>
    </source>
</reference>